<reference evidence="1 2" key="1">
    <citation type="journal article" date="2016" name="Int. J. Syst. Evol. Microbiol.">
        <title>Tessaracoccus flavus sp. nov., isolated from the drainage system of a lindane-producing factory.</title>
        <authorList>
            <person name="Kumari R."/>
            <person name="Singh P."/>
            <person name="Schumann P."/>
            <person name="Lal R."/>
        </authorList>
    </citation>
    <scope>NUCLEOTIDE SEQUENCE [LARGE SCALE GENOMIC DNA]</scope>
    <source>
        <strain evidence="1 2">RP1T</strain>
    </source>
</reference>
<dbReference type="EMBL" id="CP019605">
    <property type="protein sequence ID" value="AQP45767.1"/>
    <property type="molecule type" value="Genomic_DNA"/>
</dbReference>
<sequence>MFELLTDGTVESLCRRLSQAGVRYGFGGVARLGRGDLPAERIVAEHVRLGSSMAILSRAFCDLREHEATLSAMDAGFFEANRQQVVDVVAEIAARKGPHLSAKVRPVQAISAGVPA</sequence>
<dbReference type="Proteomes" id="UP000188324">
    <property type="component" value="Chromosome"/>
</dbReference>
<protein>
    <submittedName>
        <fullName evidence="1">Uncharacterized protein</fullName>
    </submittedName>
</protein>
<name>A0A1Q2CI28_9ACTN</name>
<proteinExistence type="predicted"/>
<dbReference type="AlphaFoldDB" id="A0A1Q2CI28"/>
<accession>A0A1Q2CI28</accession>
<organism evidence="1 2">
    <name type="scientific">Tessaracoccus flavus</name>
    <dbReference type="NCBI Taxonomy" id="1610493"/>
    <lineage>
        <taxon>Bacteria</taxon>
        <taxon>Bacillati</taxon>
        <taxon>Actinomycetota</taxon>
        <taxon>Actinomycetes</taxon>
        <taxon>Propionibacteriales</taxon>
        <taxon>Propionibacteriaceae</taxon>
        <taxon>Tessaracoccus</taxon>
    </lineage>
</organism>
<gene>
    <name evidence="1" type="ORF">RPIT_13930</name>
</gene>
<dbReference type="KEGG" id="tfl:RPIT_13930"/>
<evidence type="ECO:0000313" key="2">
    <source>
        <dbReference type="Proteomes" id="UP000188324"/>
    </source>
</evidence>
<dbReference type="RefSeq" id="WP_218121636.1">
    <property type="nucleotide sequence ID" value="NZ_CP019605.1"/>
</dbReference>
<keyword evidence="2" id="KW-1185">Reference proteome</keyword>
<evidence type="ECO:0000313" key="1">
    <source>
        <dbReference type="EMBL" id="AQP45767.1"/>
    </source>
</evidence>